<dbReference type="PROSITE" id="PS50994">
    <property type="entry name" value="INTEGRASE"/>
    <property type="match status" value="1"/>
</dbReference>
<dbReference type="InterPro" id="IPR012337">
    <property type="entry name" value="RNaseH-like_sf"/>
</dbReference>
<dbReference type="Proteomes" id="UP000632222">
    <property type="component" value="Unassembled WGS sequence"/>
</dbReference>
<dbReference type="EMBL" id="BMOD01000040">
    <property type="protein sequence ID" value="GGJ57771.1"/>
    <property type="molecule type" value="Genomic_DNA"/>
</dbReference>
<reference evidence="3" key="1">
    <citation type="journal article" date="2019" name="Int. J. Syst. Evol. Microbiol.">
        <title>The Global Catalogue of Microorganisms (GCM) 10K type strain sequencing project: providing services to taxonomists for standard genome sequencing and annotation.</title>
        <authorList>
            <consortium name="The Broad Institute Genomics Platform"/>
            <consortium name="The Broad Institute Genome Sequencing Center for Infectious Disease"/>
            <person name="Wu L."/>
            <person name="Ma J."/>
        </authorList>
    </citation>
    <scope>NUCLEOTIDE SEQUENCE [LARGE SCALE GENOMIC DNA]</scope>
    <source>
        <strain evidence="3">JCM 14370</strain>
    </source>
</reference>
<gene>
    <name evidence="2" type="ORF">GCM10008938_49830</name>
</gene>
<dbReference type="InterPro" id="IPR001584">
    <property type="entry name" value="Integrase_cat-core"/>
</dbReference>
<evidence type="ECO:0000313" key="3">
    <source>
        <dbReference type="Proteomes" id="UP000632222"/>
    </source>
</evidence>
<organism evidence="2 3">
    <name type="scientific">Deinococcus roseus</name>
    <dbReference type="NCBI Taxonomy" id="392414"/>
    <lineage>
        <taxon>Bacteria</taxon>
        <taxon>Thermotogati</taxon>
        <taxon>Deinococcota</taxon>
        <taxon>Deinococci</taxon>
        <taxon>Deinococcales</taxon>
        <taxon>Deinococcaceae</taxon>
        <taxon>Deinococcus</taxon>
    </lineage>
</organism>
<dbReference type="PANTHER" id="PTHR46889:SF5">
    <property type="entry name" value="INTEGRASE PROTEIN"/>
    <property type="match status" value="1"/>
</dbReference>
<protein>
    <recommendedName>
        <fullName evidence="1">Integrase catalytic domain-containing protein</fullName>
    </recommendedName>
</protein>
<feature type="domain" description="Integrase catalytic" evidence="1">
    <location>
        <begin position="112"/>
        <end position="278"/>
    </location>
</feature>
<dbReference type="Gene3D" id="3.30.420.10">
    <property type="entry name" value="Ribonuclease H-like superfamily/Ribonuclease H"/>
    <property type="match status" value="1"/>
</dbReference>
<dbReference type="Pfam" id="PF13683">
    <property type="entry name" value="rve_3"/>
    <property type="match status" value="1"/>
</dbReference>
<evidence type="ECO:0000259" key="1">
    <source>
        <dbReference type="PROSITE" id="PS50994"/>
    </source>
</evidence>
<evidence type="ECO:0000313" key="2">
    <source>
        <dbReference type="EMBL" id="GGJ57771.1"/>
    </source>
</evidence>
<sequence length="284" mass="33147">MPELVALHRQHPEISMRRFASLVGVKYSRLRDYIQGEEQRLKREKKHQDHGEVVRTLAQQHPTFGYRKLYQALVAQEMQVGREWLRGWLRKEKLSPTPHVKRRKPKIETLPESKWPEGRRLQIDATMVKLPKEGKVWIYQVLDVESRLCLAAEAFPTLSSSNAVLSLKLAVAELKKHVSVEKFLIQSDAGSDFTSDFFQAVCLEVGEWVRCRTSQKGGMGMLERLNRTLKYEVIFRNDPQNLSELKKLLSKYRLWYNTERLHSALQYLTPMQFLQKSAKILVTS</sequence>
<name>A0ABQ2DIV3_9DEIO</name>
<proteinExistence type="predicted"/>
<keyword evidence="3" id="KW-1185">Reference proteome</keyword>
<dbReference type="SUPFAM" id="SSF53098">
    <property type="entry name" value="Ribonuclease H-like"/>
    <property type="match status" value="1"/>
</dbReference>
<dbReference type="PANTHER" id="PTHR46889">
    <property type="entry name" value="TRANSPOSASE INSF FOR INSERTION SEQUENCE IS3B-RELATED"/>
    <property type="match status" value="1"/>
</dbReference>
<dbReference type="InterPro" id="IPR036397">
    <property type="entry name" value="RNaseH_sf"/>
</dbReference>
<comment type="caution">
    <text evidence="2">The sequence shown here is derived from an EMBL/GenBank/DDBJ whole genome shotgun (WGS) entry which is preliminary data.</text>
</comment>
<dbReference type="RefSeq" id="WP_189008803.1">
    <property type="nucleotide sequence ID" value="NZ_BMOD01000040.1"/>
</dbReference>
<dbReference type="InterPro" id="IPR050900">
    <property type="entry name" value="Transposase_IS3/IS150/IS904"/>
</dbReference>
<accession>A0ABQ2DIV3</accession>